<protein>
    <recommendedName>
        <fullName evidence="3">Sigma-70, region 4</fullName>
    </recommendedName>
</protein>
<keyword evidence="2" id="KW-1185">Reference proteome</keyword>
<reference evidence="1 2" key="1">
    <citation type="submission" date="2016-10" db="EMBL/GenBank/DDBJ databases">
        <authorList>
            <person name="de Groot N.N."/>
        </authorList>
    </citation>
    <scope>NUCLEOTIDE SEQUENCE [LARGE SCALE GENOMIC DNA]</scope>
    <source>
        <strain evidence="1 2">DSM 23310</strain>
    </source>
</reference>
<name>A0A1H2YJR3_9FIRM</name>
<evidence type="ECO:0000313" key="1">
    <source>
        <dbReference type="EMBL" id="SDX05320.1"/>
    </source>
</evidence>
<proteinExistence type="predicted"/>
<sequence length="90" mass="10138">MKVESSLDLRYNIAAMCVAILREDIATPEQAFAIISESAYRLTDEDTQDMIKMLEQGMKLEEVGQIYGMTKAGISARISRYKKRTSQTAI</sequence>
<dbReference type="OrthoDB" id="1708073at2"/>
<gene>
    <name evidence="1" type="ORF">SAMN05660923_01640</name>
</gene>
<organism evidence="1 2">
    <name type="scientific">Tepidimicrobium xylanilyticum</name>
    <dbReference type="NCBI Taxonomy" id="1123352"/>
    <lineage>
        <taxon>Bacteria</taxon>
        <taxon>Bacillati</taxon>
        <taxon>Bacillota</taxon>
        <taxon>Tissierellia</taxon>
        <taxon>Tissierellales</taxon>
        <taxon>Tepidimicrobiaceae</taxon>
        <taxon>Tepidimicrobium</taxon>
    </lineage>
</organism>
<dbReference type="EMBL" id="FNNG01000006">
    <property type="protein sequence ID" value="SDX05320.1"/>
    <property type="molecule type" value="Genomic_DNA"/>
</dbReference>
<dbReference type="Proteomes" id="UP000198828">
    <property type="component" value="Unassembled WGS sequence"/>
</dbReference>
<dbReference type="AlphaFoldDB" id="A0A1H2YJR3"/>
<accession>A0A1H2YJR3</accession>
<evidence type="ECO:0008006" key="3">
    <source>
        <dbReference type="Google" id="ProtNLM"/>
    </source>
</evidence>
<evidence type="ECO:0000313" key="2">
    <source>
        <dbReference type="Proteomes" id="UP000198828"/>
    </source>
</evidence>
<dbReference type="RefSeq" id="WP_093752637.1">
    <property type="nucleotide sequence ID" value="NZ_FNNG01000006.1"/>
</dbReference>